<protein>
    <recommendedName>
        <fullName evidence="1">Helicase Helix-turn-helix domain-containing protein</fullName>
    </recommendedName>
</protein>
<dbReference type="OrthoDB" id="2354672at2"/>
<dbReference type="EMBL" id="VLXZ01000004">
    <property type="protein sequence ID" value="TSB46874.1"/>
    <property type="molecule type" value="Genomic_DNA"/>
</dbReference>
<dbReference type="RefSeq" id="WP_143848104.1">
    <property type="nucleotide sequence ID" value="NZ_VLXZ01000004.1"/>
</dbReference>
<dbReference type="AlphaFoldDB" id="A0A553ZZK4"/>
<dbReference type="Pfam" id="PF14493">
    <property type="entry name" value="HTH_40"/>
    <property type="match status" value="1"/>
</dbReference>
<proteinExistence type="predicted"/>
<feature type="domain" description="Helicase Helix-turn-helix" evidence="1">
    <location>
        <begin position="249"/>
        <end position="337"/>
    </location>
</feature>
<evidence type="ECO:0000313" key="3">
    <source>
        <dbReference type="Proteomes" id="UP000318521"/>
    </source>
</evidence>
<accession>A0A553ZZK4</accession>
<gene>
    <name evidence="2" type="ORF">FN960_07585</name>
</gene>
<dbReference type="Proteomes" id="UP000318521">
    <property type="component" value="Unassembled WGS sequence"/>
</dbReference>
<comment type="caution">
    <text evidence="2">The sequence shown here is derived from an EMBL/GenBank/DDBJ whole genome shotgun (WGS) entry which is preliminary data.</text>
</comment>
<reference evidence="2 3" key="1">
    <citation type="submission" date="2019-07" db="EMBL/GenBank/DDBJ databases">
        <authorList>
            <person name="Park Y.J."/>
            <person name="Jeong S.E."/>
            <person name="Jung H.S."/>
        </authorList>
    </citation>
    <scope>NUCLEOTIDE SEQUENCE [LARGE SCALE GENOMIC DNA]</scope>
    <source>
        <strain evidence="3">P16(2019)</strain>
    </source>
</reference>
<evidence type="ECO:0000259" key="1">
    <source>
        <dbReference type="Pfam" id="PF14493"/>
    </source>
</evidence>
<name>A0A553ZZK4_9BACI</name>
<evidence type="ECO:0000313" key="2">
    <source>
        <dbReference type="EMBL" id="TSB46874.1"/>
    </source>
</evidence>
<keyword evidence="3" id="KW-1185">Reference proteome</keyword>
<dbReference type="InterPro" id="IPR029491">
    <property type="entry name" value="Helicase_HTH"/>
</dbReference>
<organism evidence="2 3">
    <name type="scientific">Alkalicoccobacillus porphyridii</name>
    <dbReference type="NCBI Taxonomy" id="2597270"/>
    <lineage>
        <taxon>Bacteria</taxon>
        <taxon>Bacillati</taxon>
        <taxon>Bacillota</taxon>
        <taxon>Bacilli</taxon>
        <taxon>Bacillales</taxon>
        <taxon>Bacillaceae</taxon>
        <taxon>Alkalicoccobacillus</taxon>
    </lineage>
</organism>
<sequence length="351" mass="40173">MKKALLLSILGAFKGERTIYGALHILQGKKSAQAIQDSHFYSLLPFYNLTPQMTRIDLEKLTQELVHEQSIILDEEFAVLTDKGQEKLAEFAQNHPYMTELNGLKYLQQTTEYWLRLTLLIQTATHLIIKQPHFVPVTSNHSVQKWVKAQIKQNRNGLDHLVHQLYKECDAFLSTCSTSQATAFVLQLSSPAQIGLTIQQIAERLQMEELNVAVMHKATLHRLFNAFQTHTFETLAICKVNEQTFSTATAQKTAQLLKEGYTLLQVGNKRRLKQSTIEDHIVELALYDSTFSIEAYVTEQEIRAVDKVANECNTLKLKELREALGEEFTYFKIRLALTRKDYLNGSTTIIR</sequence>